<organism evidence="1 2">
    <name type="scientific">Mucuna pruriens</name>
    <name type="common">Velvet bean</name>
    <name type="synonym">Dolichos pruriens</name>
    <dbReference type="NCBI Taxonomy" id="157652"/>
    <lineage>
        <taxon>Eukaryota</taxon>
        <taxon>Viridiplantae</taxon>
        <taxon>Streptophyta</taxon>
        <taxon>Embryophyta</taxon>
        <taxon>Tracheophyta</taxon>
        <taxon>Spermatophyta</taxon>
        <taxon>Magnoliopsida</taxon>
        <taxon>eudicotyledons</taxon>
        <taxon>Gunneridae</taxon>
        <taxon>Pentapetalae</taxon>
        <taxon>rosids</taxon>
        <taxon>fabids</taxon>
        <taxon>Fabales</taxon>
        <taxon>Fabaceae</taxon>
        <taxon>Papilionoideae</taxon>
        <taxon>50 kb inversion clade</taxon>
        <taxon>NPAAA clade</taxon>
        <taxon>indigoferoid/millettioid clade</taxon>
        <taxon>Phaseoleae</taxon>
        <taxon>Mucuna</taxon>
    </lineage>
</organism>
<protein>
    <submittedName>
        <fullName evidence="1">Uncharacterized protein</fullName>
    </submittedName>
</protein>
<evidence type="ECO:0000313" key="2">
    <source>
        <dbReference type="Proteomes" id="UP000257109"/>
    </source>
</evidence>
<dbReference type="Proteomes" id="UP000257109">
    <property type="component" value="Unassembled WGS sequence"/>
</dbReference>
<comment type="caution">
    <text evidence="1">The sequence shown here is derived from an EMBL/GenBank/DDBJ whole genome shotgun (WGS) entry which is preliminary data.</text>
</comment>
<evidence type="ECO:0000313" key="1">
    <source>
        <dbReference type="EMBL" id="RDX92577.1"/>
    </source>
</evidence>
<name>A0A371GPT3_MUCPR</name>
<keyword evidence="2" id="KW-1185">Reference proteome</keyword>
<reference evidence="1" key="1">
    <citation type="submission" date="2018-05" db="EMBL/GenBank/DDBJ databases">
        <title>Draft genome of Mucuna pruriens seed.</title>
        <authorList>
            <person name="Nnadi N.E."/>
            <person name="Vos R."/>
            <person name="Hasami M.H."/>
            <person name="Devisetty U.K."/>
            <person name="Aguiy J.C."/>
        </authorList>
    </citation>
    <scope>NUCLEOTIDE SEQUENCE [LARGE SCALE GENOMIC DNA]</scope>
    <source>
        <strain evidence="1">JCA_2017</strain>
    </source>
</reference>
<proteinExistence type="predicted"/>
<dbReference type="AlphaFoldDB" id="A0A371GPT3"/>
<dbReference type="EMBL" id="QJKJ01004838">
    <property type="protein sequence ID" value="RDX92577.1"/>
    <property type="molecule type" value="Genomic_DNA"/>
</dbReference>
<sequence>MTWFLVVQSNFTYNAIISQLTLNTLGAIVSIPHLKMNSYNNLHIITIKDSLKILATRTTNKLIMLPRES</sequence>
<gene>
    <name evidence="1" type="ORF">CR513_25274</name>
</gene>
<accession>A0A371GPT3</accession>
<feature type="non-terminal residue" evidence="1">
    <location>
        <position position="1"/>
    </location>
</feature>